<dbReference type="InterPro" id="IPR012657">
    <property type="entry name" value="23S_rRNA-intervening_sequence"/>
</dbReference>
<dbReference type="SUPFAM" id="SSF158446">
    <property type="entry name" value="IVS-encoded protein-like"/>
    <property type="match status" value="1"/>
</dbReference>
<evidence type="ECO:0000313" key="2">
    <source>
        <dbReference type="Proteomes" id="UP000255283"/>
    </source>
</evidence>
<proteinExistence type="predicted"/>
<dbReference type="GeneID" id="93535998"/>
<dbReference type="CDD" id="cd16377">
    <property type="entry name" value="23S_rRNA_IVP_like"/>
    <property type="match status" value="1"/>
</dbReference>
<evidence type="ECO:0000313" key="1">
    <source>
        <dbReference type="EMBL" id="SUB79842.1"/>
    </source>
</evidence>
<name>A0AAQ1ZJ95_9BACT</name>
<dbReference type="RefSeq" id="WP_004345183.1">
    <property type="nucleotide sequence ID" value="NZ_DAWBTJ010000219.1"/>
</dbReference>
<dbReference type="NCBIfam" id="TIGR02436">
    <property type="entry name" value="four helix bundle protein"/>
    <property type="match status" value="1"/>
</dbReference>
<dbReference type="PANTHER" id="PTHR38471:SF2">
    <property type="entry name" value="FOUR HELIX BUNDLE PROTEIN"/>
    <property type="match status" value="1"/>
</dbReference>
<dbReference type="Proteomes" id="UP000255283">
    <property type="component" value="Unassembled WGS sequence"/>
</dbReference>
<dbReference type="PANTHER" id="PTHR38471">
    <property type="entry name" value="FOUR HELIX BUNDLE PROTEIN"/>
    <property type="match status" value="1"/>
</dbReference>
<reference evidence="1 2" key="1">
    <citation type="submission" date="2018-06" db="EMBL/GenBank/DDBJ databases">
        <authorList>
            <consortium name="Pathogen Informatics"/>
            <person name="Doyle S."/>
        </authorList>
    </citation>
    <scope>NUCLEOTIDE SEQUENCE [LARGE SCALE GENOMIC DNA]</scope>
    <source>
        <strain evidence="1 2">NCTC13063</strain>
    </source>
</reference>
<sequence length="131" mass="15297">MNSKDYTFCFESIIAWQKAHAFVLLVYQITKLFPDEERFGLTSQFRRAAVSIEANIAEGYKKVGRQDKLRFMNIAQGSLEECRDYIILSRDLNYINRDQFHLLYDSITEASKLLNAYCNGIINNRALEQKI</sequence>
<comment type="caution">
    <text evidence="1">The sequence shown here is derived from an EMBL/GenBank/DDBJ whole genome shotgun (WGS) entry which is preliminary data.</text>
</comment>
<organism evidence="1 2">
    <name type="scientific">Segatella buccae</name>
    <dbReference type="NCBI Taxonomy" id="28126"/>
    <lineage>
        <taxon>Bacteria</taxon>
        <taxon>Pseudomonadati</taxon>
        <taxon>Bacteroidota</taxon>
        <taxon>Bacteroidia</taxon>
        <taxon>Bacteroidales</taxon>
        <taxon>Prevotellaceae</taxon>
        <taxon>Segatella</taxon>
    </lineage>
</organism>
<dbReference type="Pfam" id="PF05635">
    <property type="entry name" value="23S_rRNA_IVP"/>
    <property type="match status" value="1"/>
</dbReference>
<accession>A0AAQ1ZJ95</accession>
<protein>
    <submittedName>
        <fullName evidence="1">Four helix bundle protein</fullName>
    </submittedName>
</protein>
<dbReference type="EMBL" id="UGTJ01000001">
    <property type="protein sequence ID" value="SUB79842.1"/>
    <property type="molecule type" value="Genomic_DNA"/>
</dbReference>
<gene>
    <name evidence="1" type="ORF">NCTC13063_01114</name>
</gene>
<dbReference type="Gene3D" id="1.20.1440.60">
    <property type="entry name" value="23S rRNA-intervening sequence"/>
    <property type="match status" value="1"/>
</dbReference>
<dbReference type="InterPro" id="IPR036583">
    <property type="entry name" value="23S_rRNA_IVS_sf"/>
</dbReference>
<dbReference type="AlphaFoldDB" id="A0AAQ1ZJ95"/>